<gene>
    <name evidence="12" type="ORF">LY89DRAFT_656364</name>
</gene>
<evidence type="ECO:0000256" key="9">
    <source>
        <dbReference type="RuleBase" id="RU000477"/>
    </source>
</evidence>
<keyword evidence="6 11" id="KW-1133">Transmembrane helix</keyword>
<evidence type="ECO:0000256" key="2">
    <source>
        <dbReference type="ARBA" id="ARBA00006175"/>
    </source>
</evidence>
<dbReference type="InterPro" id="IPR023271">
    <property type="entry name" value="Aquaporin-like"/>
</dbReference>
<feature type="compositionally biased region" description="Basic and acidic residues" evidence="10">
    <location>
        <begin position="299"/>
        <end position="316"/>
    </location>
</feature>
<evidence type="ECO:0000256" key="4">
    <source>
        <dbReference type="ARBA" id="ARBA00022692"/>
    </source>
</evidence>
<dbReference type="PRINTS" id="PR00783">
    <property type="entry name" value="MINTRINSICP"/>
</dbReference>
<evidence type="ECO:0000256" key="8">
    <source>
        <dbReference type="ARBA" id="ARBA00034651"/>
    </source>
</evidence>
<dbReference type="GO" id="GO:0015250">
    <property type="term" value="F:water channel activity"/>
    <property type="evidence" value="ECO:0007669"/>
    <property type="project" value="TreeGrafter"/>
</dbReference>
<evidence type="ECO:0000256" key="5">
    <source>
        <dbReference type="ARBA" id="ARBA00022737"/>
    </source>
</evidence>
<evidence type="ECO:0000256" key="10">
    <source>
        <dbReference type="SAM" id="MobiDB-lite"/>
    </source>
</evidence>
<feature type="region of interest" description="Disordered" evidence="10">
    <location>
        <begin position="257"/>
        <end position="316"/>
    </location>
</feature>
<dbReference type="Proteomes" id="UP000070700">
    <property type="component" value="Unassembled WGS sequence"/>
</dbReference>
<comment type="similarity">
    <text evidence="2 9">Belongs to the MIP/aquaporin (TC 1.A.8) family.</text>
</comment>
<organism evidence="12 13">
    <name type="scientific">Mollisia scopiformis</name>
    <name type="common">Conifer needle endophyte fungus</name>
    <name type="synonym">Phialocephala scopiformis</name>
    <dbReference type="NCBI Taxonomy" id="149040"/>
    <lineage>
        <taxon>Eukaryota</taxon>
        <taxon>Fungi</taxon>
        <taxon>Dikarya</taxon>
        <taxon>Ascomycota</taxon>
        <taxon>Pezizomycotina</taxon>
        <taxon>Leotiomycetes</taxon>
        <taxon>Helotiales</taxon>
        <taxon>Mollisiaceae</taxon>
        <taxon>Mollisia</taxon>
    </lineage>
</organism>
<feature type="transmembrane region" description="Helical" evidence="11">
    <location>
        <begin position="12"/>
        <end position="32"/>
    </location>
</feature>
<evidence type="ECO:0000256" key="6">
    <source>
        <dbReference type="ARBA" id="ARBA00022989"/>
    </source>
</evidence>
<feature type="transmembrane region" description="Helical" evidence="11">
    <location>
        <begin position="53"/>
        <end position="72"/>
    </location>
</feature>
<dbReference type="AlphaFoldDB" id="A0A132BDP0"/>
<accession>A0A132BDP0</accession>
<dbReference type="EMBL" id="KQ947429">
    <property type="protein sequence ID" value="KUJ10535.1"/>
    <property type="molecule type" value="Genomic_DNA"/>
</dbReference>
<evidence type="ECO:0000256" key="11">
    <source>
        <dbReference type="SAM" id="Phobius"/>
    </source>
</evidence>
<dbReference type="Pfam" id="PF00230">
    <property type="entry name" value="MIP"/>
    <property type="match status" value="1"/>
</dbReference>
<feature type="compositionally biased region" description="Basic residues" evidence="10">
    <location>
        <begin position="275"/>
        <end position="284"/>
    </location>
</feature>
<comment type="subcellular location">
    <subcellularLocation>
        <location evidence="1">Membrane</location>
        <topology evidence="1">Multi-pass membrane protein</topology>
    </subcellularLocation>
</comment>
<protein>
    <submittedName>
        <fullName evidence="12">Aquaporin</fullName>
    </submittedName>
</protein>
<dbReference type="FunFam" id="1.20.1080.10:FF:000014">
    <property type="entry name" value="Aquaporin 1"/>
    <property type="match status" value="1"/>
</dbReference>
<evidence type="ECO:0000256" key="7">
    <source>
        <dbReference type="ARBA" id="ARBA00023136"/>
    </source>
</evidence>
<feature type="transmembrane region" description="Helical" evidence="11">
    <location>
        <begin position="140"/>
        <end position="160"/>
    </location>
</feature>
<dbReference type="InterPro" id="IPR034294">
    <property type="entry name" value="Aquaporin_transptr"/>
</dbReference>
<feature type="transmembrane region" description="Helical" evidence="11">
    <location>
        <begin position="212"/>
        <end position="232"/>
    </location>
</feature>
<dbReference type="PANTHER" id="PTHR19139:SF199">
    <property type="entry name" value="MIP17260P"/>
    <property type="match status" value="1"/>
</dbReference>
<comment type="catalytic activity">
    <reaction evidence="8">
        <text>H2O(in) = H2O(out)</text>
        <dbReference type="Rhea" id="RHEA:29667"/>
        <dbReference type="ChEBI" id="CHEBI:15377"/>
    </reaction>
</comment>
<dbReference type="KEGG" id="psco:LY89DRAFT_656364"/>
<dbReference type="GO" id="GO:0005886">
    <property type="term" value="C:plasma membrane"/>
    <property type="evidence" value="ECO:0007669"/>
    <property type="project" value="TreeGrafter"/>
</dbReference>
<dbReference type="InterPro" id="IPR000425">
    <property type="entry name" value="MIP"/>
</dbReference>
<dbReference type="FunCoup" id="A0A132BDP0">
    <property type="interactions" value="271"/>
</dbReference>
<keyword evidence="5" id="KW-0677">Repeat</keyword>
<dbReference type="PANTHER" id="PTHR19139">
    <property type="entry name" value="AQUAPORIN TRANSPORTER"/>
    <property type="match status" value="1"/>
</dbReference>
<keyword evidence="3 9" id="KW-0813">Transport</keyword>
<keyword evidence="4 9" id="KW-0812">Transmembrane</keyword>
<dbReference type="SUPFAM" id="SSF81338">
    <property type="entry name" value="Aquaporin-like"/>
    <property type="match status" value="1"/>
</dbReference>
<evidence type="ECO:0000256" key="3">
    <source>
        <dbReference type="ARBA" id="ARBA00022448"/>
    </source>
</evidence>
<feature type="transmembrane region" description="Helical" evidence="11">
    <location>
        <begin position="167"/>
        <end position="192"/>
    </location>
</feature>
<evidence type="ECO:0000313" key="12">
    <source>
        <dbReference type="EMBL" id="KUJ10535.1"/>
    </source>
</evidence>
<dbReference type="GeneID" id="28822106"/>
<dbReference type="STRING" id="149040.A0A132BDP0"/>
<proteinExistence type="inferred from homology"/>
<dbReference type="InParanoid" id="A0A132BDP0"/>
<evidence type="ECO:0000256" key="1">
    <source>
        <dbReference type="ARBA" id="ARBA00004141"/>
    </source>
</evidence>
<sequence length="316" mass="34294">MPRGRPVKHHFVAALGEFVGTFLFLFFAFAGTQTANESTSTSTADTGPNLLQLLYISLVFGFSLAINVWIFFRVSGGLFNPAVTLALCITGVVPVLRSVFTFIAQILGAIAAAGVVKGLIPGSGVLFNVELQSGMSIPQGLFLEMFLTAELVFTILMLAAEKTKATFVAPVGIGLALFVAELVGVYWTGGALNPARAFGPDVVTGKFNGYHWIYWLGPVLGALLASSFYALIKYLNYEEVNGDQDKSQDEEHILDIVRKNTDPGPKPSSRQGPRGSHHSHRSQRSNRPGSGHQQGQGEPTRHYQEYERNRDGPHQV</sequence>
<dbReference type="OrthoDB" id="3222at2759"/>
<evidence type="ECO:0000313" key="13">
    <source>
        <dbReference type="Proteomes" id="UP000070700"/>
    </source>
</evidence>
<feature type="transmembrane region" description="Helical" evidence="11">
    <location>
        <begin position="78"/>
        <end position="96"/>
    </location>
</feature>
<dbReference type="RefSeq" id="XP_018064890.1">
    <property type="nucleotide sequence ID" value="XM_018212380.1"/>
</dbReference>
<reference evidence="12 13" key="1">
    <citation type="submission" date="2015-10" db="EMBL/GenBank/DDBJ databases">
        <title>Full genome of DAOMC 229536 Phialocephala scopiformis, a fungal endophyte of spruce producing the potent anti-insectan compound rugulosin.</title>
        <authorList>
            <consortium name="DOE Joint Genome Institute"/>
            <person name="Walker A.K."/>
            <person name="Frasz S.L."/>
            <person name="Seifert K.A."/>
            <person name="Miller J.D."/>
            <person name="Mondo S.J."/>
            <person name="Labutti K."/>
            <person name="Lipzen A."/>
            <person name="Dockter R."/>
            <person name="Kennedy M."/>
            <person name="Grigoriev I.V."/>
            <person name="Spatafora J.W."/>
        </authorList>
    </citation>
    <scope>NUCLEOTIDE SEQUENCE [LARGE SCALE GENOMIC DNA]</scope>
    <source>
        <strain evidence="12 13">CBS 120377</strain>
    </source>
</reference>
<keyword evidence="13" id="KW-1185">Reference proteome</keyword>
<keyword evidence="7 11" id="KW-0472">Membrane</keyword>
<feature type="transmembrane region" description="Helical" evidence="11">
    <location>
        <begin position="103"/>
        <end position="120"/>
    </location>
</feature>
<dbReference type="Gene3D" id="1.20.1080.10">
    <property type="entry name" value="Glycerol uptake facilitator protein"/>
    <property type="match status" value="1"/>
</dbReference>
<name>A0A132BDP0_MOLSC</name>